<dbReference type="InterPro" id="IPR014729">
    <property type="entry name" value="Rossmann-like_a/b/a_fold"/>
</dbReference>
<evidence type="ECO:0000313" key="2">
    <source>
        <dbReference type="EMBL" id="SFL34557.1"/>
    </source>
</evidence>
<dbReference type="PANTHER" id="PTHR30336">
    <property type="entry name" value="INNER MEMBRANE PROTEIN, PROBABLE PERMEASE"/>
    <property type="match status" value="1"/>
</dbReference>
<dbReference type="RefSeq" id="WP_091479489.1">
    <property type="nucleotide sequence ID" value="NZ_FOTR01000001.1"/>
</dbReference>
<dbReference type="Gene3D" id="3.40.50.620">
    <property type="entry name" value="HUPs"/>
    <property type="match status" value="1"/>
</dbReference>
<dbReference type="Pfam" id="PF02698">
    <property type="entry name" value="DUF218"/>
    <property type="match status" value="1"/>
</dbReference>
<feature type="domain" description="DUF218" evidence="1">
    <location>
        <begin position="39"/>
        <end position="164"/>
    </location>
</feature>
<evidence type="ECO:0000313" key="3">
    <source>
        <dbReference type="Proteomes" id="UP000198565"/>
    </source>
</evidence>
<gene>
    <name evidence="2" type="ORF">SAMN04487943_10185</name>
</gene>
<name>A0A1I4GYW2_9BACI</name>
<dbReference type="AlphaFoldDB" id="A0A1I4GYW2"/>
<dbReference type="CDD" id="cd06259">
    <property type="entry name" value="YdcF-like"/>
    <property type="match status" value="1"/>
</dbReference>
<dbReference type="OrthoDB" id="9782395at2"/>
<dbReference type="Proteomes" id="UP000198565">
    <property type="component" value="Unassembled WGS sequence"/>
</dbReference>
<evidence type="ECO:0000259" key="1">
    <source>
        <dbReference type="Pfam" id="PF02698"/>
    </source>
</evidence>
<protein>
    <submittedName>
        <fullName evidence="2">DUF218 domain-containing protein</fullName>
    </submittedName>
</protein>
<dbReference type="InterPro" id="IPR003848">
    <property type="entry name" value="DUF218"/>
</dbReference>
<dbReference type="EMBL" id="FOTR01000001">
    <property type="protein sequence ID" value="SFL34557.1"/>
    <property type="molecule type" value="Genomic_DNA"/>
</dbReference>
<organism evidence="2 3">
    <name type="scientific">Gracilibacillus orientalis</name>
    <dbReference type="NCBI Taxonomy" id="334253"/>
    <lineage>
        <taxon>Bacteria</taxon>
        <taxon>Bacillati</taxon>
        <taxon>Bacillota</taxon>
        <taxon>Bacilli</taxon>
        <taxon>Bacillales</taxon>
        <taxon>Bacillaceae</taxon>
        <taxon>Gracilibacillus</taxon>
    </lineage>
</organism>
<dbReference type="GO" id="GO:0005886">
    <property type="term" value="C:plasma membrane"/>
    <property type="evidence" value="ECO:0007669"/>
    <property type="project" value="TreeGrafter"/>
</dbReference>
<dbReference type="STRING" id="334253.SAMN04487943_10185"/>
<dbReference type="PANTHER" id="PTHR30336:SF20">
    <property type="entry name" value="DUF218 DOMAIN-CONTAINING PROTEIN"/>
    <property type="match status" value="1"/>
</dbReference>
<accession>A0A1I4GYW2</accession>
<reference evidence="3" key="1">
    <citation type="submission" date="2016-10" db="EMBL/GenBank/DDBJ databases">
        <authorList>
            <person name="Varghese N."/>
            <person name="Submissions S."/>
        </authorList>
    </citation>
    <scope>NUCLEOTIDE SEQUENCE [LARGE SCALE GENOMIC DNA]</scope>
    <source>
        <strain evidence="3">CGMCC 1.4250</strain>
    </source>
</reference>
<keyword evidence="3" id="KW-1185">Reference proteome</keyword>
<sequence length="188" mass="21327">MKKIVIILIGLAFTFFIIHTIIITIDGLTDEKEHSEIGVVFGNKVNEDGTPSDRLQARLDKAVSLYLDNKLEKIIVSGGVGIEGFDEAEVMKDYVIEKGVPEATIVTDSNGYNTEMTAENTLEIAHQKNLSTESITVITQFFHITRTKLAMKQQGFTEVYGAHAEYFEWRDIYSTIREFPAFYKYLIF</sequence>
<proteinExistence type="predicted"/>
<dbReference type="InterPro" id="IPR051599">
    <property type="entry name" value="Cell_Envelope_Assoc"/>
</dbReference>